<dbReference type="CDD" id="cd00830">
    <property type="entry name" value="KAS_III"/>
    <property type="match status" value="1"/>
</dbReference>
<dbReference type="NCBIfam" id="NF006720">
    <property type="entry name" value="PRK09258.1"/>
    <property type="match status" value="1"/>
</dbReference>
<protein>
    <submittedName>
        <fullName evidence="5">3-oxoacyl-[acyl-carrier-protein] synthase-3</fullName>
    </submittedName>
</protein>
<dbReference type="STRING" id="37928.SAMN04489742_3844"/>
<organism evidence="5 6">
    <name type="scientific">Crystallibacter crystallopoietes</name>
    <dbReference type="NCBI Taxonomy" id="37928"/>
    <lineage>
        <taxon>Bacteria</taxon>
        <taxon>Bacillati</taxon>
        <taxon>Actinomycetota</taxon>
        <taxon>Actinomycetes</taxon>
        <taxon>Micrococcales</taxon>
        <taxon>Micrococcaceae</taxon>
        <taxon>Crystallibacter</taxon>
    </lineage>
</organism>
<dbReference type="InterPro" id="IPR013747">
    <property type="entry name" value="ACP_syn_III_C"/>
</dbReference>
<dbReference type="Gene3D" id="3.40.47.10">
    <property type="match status" value="2"/>
</dbReference>
<feature type="domain" description="Beta-ketoacyl-[acyl-carrier-protein] synthase III C-terminal" evidence="3">
    <location>
        <begin position="288"/>
        <end position="370"/>
    </location>
</feature>
<evidence type="ECO:0000259" key="3">
    <source>
        <dbReference type="Pfam" id="PF08541"/>
    </source>
</evidence>
<dbReference type="Pfam" id="PF08541">
    <property type="entry name" value="ACP_syn_III_C"/>
    <property type="match status" value="1"/>
</dbReference>
<dbReference type="GO" id="GO:0006633">
    <property type="term" value="P:fatty acid biosynthetic process"/>
    <property type="evidence" value="ECO:0007669"/>
    <property type="project" value="InterPro"/>
</dbReference>
<dbReference type="EMBL" id="FNKH01000002">
    <property type="protein sequence ID" value="SDR08164.1"/>
    <property type="molecule type" value="Genomic_DNA"/>
</dbReference>
<accession>A0A1H1G4K4</accession>
<evidence type="ECO:0000259" key="4">
    <source>
        <dbReference type="Pfam" id="PF08545"/>
    </source>
</evidence>
<sequence length="374" mass="39926">MCGNGRIRCIVKVSGCIKARTGAADRNTNKGWILIGNATFRHDNTALLAVTSVEAPVVVSSAEFDERLAPSLKRLRLSKRLLERVAGVSERRWWSPGTSFDDAAIEAGAKAMAEAGIEPDEIGLLINTSVTRKNLEPSVAVKIHHSLGLPSSAINFDLANACLGFVNGISLAANMIDSGQIKYALIVAGEDAQQTQETTFKRLNDPESSREDYLREFATLTLGSGAAAAVIGPADLHPGSHRIIGGVSRAGTEHHGLCVGGQDGMFTDTKGLLEGGLELVVTAWHEAHDNGWNWGSMDRYVTHQVSNSYTNAIIKAVNLVKERVPITFPKWGNVGPASLPMTLAQEAQSLNAGDRVLCMGVGSGLNTSMMEIAW</sequence>
<dbReference type="InterPro" id="IPR013751">
    <property type="entry name" value="ACP_syn_III_N"/>
</dbReference>
<dbReference type="AlphaFoldDB" id="A0A1H1G4K4"/>
<keyword evidence="6" id="KW-1185">Reference proteome</keyword>
<dbReference type="GO" id="GO:0044550">
    <property type="term" value="P:secondary metabolite biosynthetic process"/>
    <property type="evidence" value="ECO:0007669"/>
    <property type="project" value="TreeGrafter"/>
</dbReference>
<proteinExistence type="predicted"/>
<evidence type="ECO:0000256" key="2">
    <source>
        <dbReference type="ARBA" id="ARBA00023315"/>
    </source>
</evidence>
<dbReference type="InterPro" id="IPR016039">
    <property type="entry name" value="Thiolase-like"/>
</dbReference>
<name>A0A1H1G4K4_9MICC</name>
<gene>
    <name evidence="5" type="ORF">SAMN04489742_3844</name>
</gene>
<dbReference type="PANTHER" id="PTHR34069">
    <property type="entry name" value="3-OXOACYL-[ACYL-CARRIER-PROTEIN] SYNTHASE 3"/>
    <property type="match status" value="1"/>
</dbReference>
<dbReference type="Proteomes" id="UP000181917">
    <property type="component" value="Unassembled WGS sequence"/>
</dbReference>
<keyword evidence="2" id="KW-0012">Acyltransferase</keyword>
<dbReference type="PANTHER" id="PTHR34069:SF3">
    <property type="entry name" value="ACYL-COA:ACYL-COA ALKYLTRANSFERASE"/>
    <property type="match status" value="1"/>
</dbReference>
<feature type="domain" description="Beta-ketoacyl-[acyl-carrier-protein] synthase III N-terminal" evidence="4">
    <location>
        <begin position="156"/>
        <end position="237"/>
    </location>
</feature>
<dbReference type="SUPFAM" id="SSF53901">
    <property type="entry name" value="Thiolase-like"/>
    <property type="match status" value="1"/>
</dbReference>
<dbReference type="GO" id="GO:0004315">
    <property type="term" value="F:3-oxoacyl-[acyl-carrier-protein] synthase activity"/>
    <property type="evidence" value="ECO:0007669"/>
    <property type="project" value="InterPro"/>
</dbReference>
<dbReference type="OrthoDB" id="9788274at2"/>
<dbReference type="Pfam" id="PF08545">
    <property type="entry name" value="ACP_syn_III"/>
    <property type="match status" value="1"/>
</dbReference>
<evidence type="ECO:0000313" key="5">
    <source>
        <dbReference type="EMBL" id="SDR08164.1"/>
    </source>
</evidence>
<evidence type="ECO:0000256" key="1">
    <source>
        <dbReference type="ARBA" id="ARBA00022679"/>
    </source>
</evidence>
<evidence type="ECO:0000313" key="6">
    <source>
        <dbReference type="Proteomes" id="UP000181917"/>
    </source>
</evidence>
<reference evidence="5 6" key="1">
    <citation type="submission" date="2016-10" db="EMBL/GenBank/DDBJ databases">
        <authorList>
            <person name="de Groot N.N."/>
        </authorList>
    </citation>
    <scope>NUCLEOTIDE SEQUENCE [LARGE SCALE GENOMIC DNA]</scope>
    <source>
        <strain evidence="5 6">DSM 20117</strain>
    </source>
</reference>
<keyword evidence="1" id="KW-0808">Transferase</keyword>